<reference evidence="4 5" key="1">
    <citation type="submission" date="2019-12" db="EMBL/GenBank/DDBJ databases">
        <title>Isolation and characterization of three novel carbon monoxide-oxidizing members of Halobacteria from salione crusts and soils.</title>
        <authorList>
            <person name="Myers M.R."/>
            <person name="King G.M."/>
        </authorList>
    </citation>
    <scope>NUCLEOTIDE SEQUENCE [LARGE SCALE GENOMIC DNA]</scope>
    <source>
        <strain evidence="4 5">PCN9</strain>
    </source>
</reference>
<organism evidence="4 5">
    <name type="scientific">Halobacterium bonnevillei</name>
    <dbReference type="NCBI Taxonomy" id="2692200"/>
    <lineage>
        <taxon>Archaea</taxon>
        <taxon>Methanobacteriati</taxon>
        <taxon>Methanobacteriota</taxon>
        <taxon>Stenosarchaea group</taxon>
        <taxon>Halobacteria</taxon>
        <taxon>Halobacteriales</taxon>
        <taxon>Halobacteriaceae</taxon>
        <taxon>Halobacterium</taxon>
    </lineage>
</organism>
<feature type="domain" description="Nudix hydrolase" evidence="3">
    <location>
        <begin position="2"/>
        <end position="142"/>
    </location>
</feature>
<keyword evidence="5" id="KW-1185">Reference proteome</keyword>
<dbReference type="PROSITE" id="PS51462">
    <property type="entry name" value="NUDIX"/>
    <property type="match status" value="1"/>
</dbReference>
<dbReference type="Pfam" id="PF00293">
    <property type="entry name" value="NUDIX"/>
    <property type="match status" value="1"/>
</dbReference>
<name>A0A6B0SG44_9EURY</name>
<dbReference type="InterPro" id="IPR000086">
    <property type="entry name" value="NUDIX_hydrolase_dom"/>
</dbReference>
<dbReference type="RefSeq" id="WP_159526234.1">
    <property type="nucleotide sequence ID" value="NZ_WUUU01000057.1"/>
</dbReference>
<evidence type="ECO:0000256" key="1">
    <source>
        <dbReference type="ARBA" id="ARBA00001946"/>
    </source>
</evidence>
<proteinExistence type="predicted"/>
<accession>A0A6B0SG44</accession>
<dbReference type="EMBL" id="WUUU01000057">
    <property type="protein sequence ID" value="MXR20705.1"/>
    <property type="molecule type" value="Genomic_DNA"/>
</dbReference>
<dbReference type="Proteomes" id="UP000471521">
    <property type="component" value="Unassembled WGS sequence"/>
</dbReference>
<evidence type="ECO:0000256" key="2">
    <source>
        <dbReference type="ARBA" id="ARBA00022801"/>
    </source>
</evidence>
<dbReference type="GO" id="GO:0016787">
    <property type="term" value="F:hydrolase activity"/>
    <property type="evidence" value="ECO:0007669"/>
    <property type="project" value="UniProtKB-KW"/>
</dbReference>
<evidence type="ECO:0000313" key="4">
    <source>
        <dbReference type="EMBL" id="MXR20705.1"/>
    </source>
</evidence>
<dbReference type="PANTHER" id="PTHR43046:SF14">
    <property type="entry name" value="MUTT_NUDIX FAMILY PROTEIN"/>
    <property type="match status" value="1"/>
</dbReference>
<keyword evidence="2" id="KW-0378">Hydrolase</keyword>
<dbReference type="AlphaFoldDB" id="A0A6B0SG44"/>
<sequence length="142" mass="15507">MPRAVYTDCLQASEAGALGGARVFVWHDGAVLLVRYRDEPDVWDLPGGPTERGESLSETATLRVYEDVGVDMTLRGIYRAVEQTFALVEGGDGVSGYWVFFEADVAEPALSPGDEVLEARWFDASDPPDEVGPDVLERLAEE</sequence>
<evidence type="ECO:0000259" key="3">
    <source>
        <dbReference type="PROSITE" id="PS51462"/>
    </source>
</evidence>
<dbReference type="OrthoDB" id="313151at2157"/>
<protein>
    <submittedName>
        <fullName evidence="4">NUDIX domain-containing protein</fullName>
    </submittedName>
</protein>
<dbReference type="PANTHER" id="PTHR43046">
    <property type="entry name" value="GDP-MANNOSE MANNOSYL HYDROLASE"/>
    <property type="match status" value="1"/>
</dbReference>
<dbReference type="Gene3D" id="3.90.79.10">
    <property type="entry name" value="Nucleoside Triphosphate Pyrophosphohydrolase"/>
    <property type="match status" value="1"/>
</dbReference>
<evidence type="ECO:0000313" key="5">
    <source>
        <dbReference type="Proteomes" id="UP000471521"/>
    </source>
</evidence>
<comment type="cofactor">
    <cofactor evidence="1">
        <name>Mg(2+)</name>
        <dbReference type="ChEBI" id="CHEBI:18420"/>
    </cofactor>
</comment>
<gene>
    <name evidence="4" type="ORF">GRX66_08835</name>
</gene>
<comment type="caution">
    <text evidence="4">The sequence shown here is derived from an EMBL/GenBank/DDBJ whole genome shotgun (WGS) entry which is preliminary data.</text>
</comment>
<dbReference type="InterPro" id="IPR015797">
    <property type="entry name" value="NUDIX_hydrolase-like_dom_sf"/>
</dbReference>
<dbReference type="SUPFAM" id="SSF55811">
    <property type="entry name" value="Nudix"/>
    <property type="match status" value="1"/>
</dbReference>